<name>A0A848CYN7_ANEAE</name>
<dbReference type="Proteomes" id="UP000561326">
    <property type="component" value="Unassembled WGS sequence"/>
</dbReference>
<dbReference type="AlphaFoldDB" id="A0A848CYN7"/>
<dbReference type="Gene3D" id="1.10.10.60">
    <property type="entry name" value="Homeodomain-like"/>
    <property type="match status" value="1"/>
</dbReference>
<dbReference type="RefSeq" id="WP_168976213.1">
    <property type="nucleotide sequence ID" value="NZ_JABAGO010000048.1"/>
</dbReference>
<organism evidence="2 3">
    <name type="scientific">Aneurinibacillus aneurinilyticus</name>
    <name type="common">Bacillus aneurinolyticus</name>
    <dbReference type="NCBI Taxonomy" id="1391"/>
    <lineage>
        <taxon>Bacteria</taxon>
        <taxon>Bacillati</taxon>
        <taxon>Bacillota</taxon>
        <taxon>Bacilli</taxon>
        <taxon>Bacillales</taxon>
        <taxon>Paenibacillaceae</taxon>
        <taxon>Aneurinibacillus group</taxon>
        <taxon>Aneurinibacillus</taxon>
    </lineage>
</organism>
<reference evidence="2 3" key="1">
    <citation type="submission" date="2020-04" db="EMBL/GenBank/DDBJ databases">
        <authorList>
            <person name="Hitch T.C.A."/>
            <person name="Wylensek D."/>
            <person name="Clavel T."/>
        </authorList>
    </citation>
    <scope>NUCLEOTIDE SEQUENCE [LARGE SCALE GENOMIC DNA]</scope>
    <source>
        <strain evidence="2 3">WB01_D5_05</strain>
    </source>
</reference>
<dbReference type="EMBL" id="JABAGO010000048">
    <property type="protein sequence ID" value="NMF00536.1"/>
    <property type="molecule type" value="Genomic_DNA"/>
</dbReference>
<dbReference type="InterPro" id="IPR009057">
    <property type="entry name" value="Homeodomain-like_sf"/>
</dbReference>
<dbReference type="InterPro" id="IPR055247">
    <property type="entry name" value="InsJ-like_HTH"/>
</dbReference>
<dbReference type="Pfam" id="PF13518">
    <property type="entry name" value="HTH_28"/>
    <property type="match status" value="1"/>
</dbReference>
<accession>A0A848CYN7</accession>
<sequence>MRRHYSLHFKHEVIRKALEMKDYSLVARKYRISSLTIYRWLREYKEGKYKAQ</sequence>
<evidence type="ECO:0000313" key="2">
    <source>
        <dbReference type="EMBL" id="NMF00536.1"/>
    </source>
</evidence>
<dbReference type="SUPFAM" id="SSF46689">
    <property type="entry name" value="Homeodomain-like"/>
    <property type="match status" value="1"/>
</dbReference>
<gene>
    <name evidence="2" type="ORF">HF838_20135</name>
</gene>
<comment type="caution">
    <text evidence="2">The sequence shown here is derived from an EMBL/GenBank/DDBJ whole genome shotgun (WGS) entry which is preliminary data.</text>
</comment>
<proteinExistence type="predicted"/>
<protein>
    <submittedName>
        <fullName evidence="2">Transposase</fullName>
    </submittedName>
</protein>
<evidence type="ECO:0000313" key="3">
    <source>
        <dbReference type="Proteomes" id="UP000561326"/>
    </source>
</evidence>
<evidence type="ECO:0000259" key="1">
    <source>
        <dbReference type="Pfam" id="PF13518"/>
    </source>
</evidence>
<feature type="domain" description="Insertion element IS150 protein InsJ-like helix-turn-helix" evidence="1">
    <location>
        <begin position="10"/>
        <end position="47"/>
    </location>
</feature>